<dbReference type="Proteomes" id="UP001152561">
    <property type="component" value="Unassembled WGS sequence"/>
</dbReference>
<evidence type="ECO:0000313" key="2">
    <source>
        <dbReference type="EMBL" id="KAJ8534787.1"/>
    </source>
</evidence>
<dbReference type="SUPFAM" id="SSF47954">
    <property type="entry name" value="Cyclin-like"/>
    <property type="match status" value="1"/>
</dbReference>
<dbReference type="OrthoDB" id="1306310at2759"/>
<dbReference type="Pfam" id="PF02984">
    <property type="entry name" value="Cyclin_C"/>
    <property type="match status" value="1"/>
</dbReference>
<dbReference type="Gene3D" id="1.10.472.10">
    <property type="entry name" value="Cyclin-like"/>
    <property type="match status" value="1"/>
</dbReference>
<dbReference type="EMBL" id="JAJAGQ010000019">
    <property type="protein sequence ID" value="KAJ8534787.1"/>
    <property type="molecule type" value="Genomic_DNA"/>
</dbReference>
<organism evidence="2 3">
    <name type="scientific">Anisodus acutangulus</name>
    <dbReference type="NCBI Taxonomy" id="402998"/>
    <lineage>
        <taxon>Eukaryota</taxon>
        <taxon>Viridiplantae</taxon>
        <taxon>Streptophyta</taxon>
        <taxon>Embryophyta</taxon>
        <taxon>Tracheophyta</taxon>
        <taxon>Spermatophyta</taxon>
        <taxon>Magnoliopsida</taxon>
        <taxon>eudicotyledons</taxon>
        <taxon>Gunneridae</taxon>
        <taxon>Pentapetalae</taxon>
        <taxon>asterids</taxon>
        <taxon>lamiids</taxon>
        <taxon>Solanales</taxon>
        <taxon>Solanaceae</taxon>
        <taxon>Solanoideae</taxon>
        <taxon>Hyoscyameae</taxon>
        <taxon>Anisodus</taxon>
    </lineage>
</organism>
<dbReference type="InterPro" id="IPR036915">
    <property type="entry name" value="Cyclin-like_sf"/>
</dbReference>
<keyword evidence="3" id="KW-1185">Reference proteome</keyword>
<dbReference type="AlphaFoldDB" id="A0A9Q1LGX9"/>
<evidence type="ECO:0000259" key="1">
    <source>
        <dbReference type="Pfam" id="PF02984"/>
    </source>
</evidence>
<feature type="domain" description="Cyclin C-terminal" evidence="1">
    <location>
        <begin position="62"/>
        <end position="110"/>
    </location>
</feature>
<sequence>MAALIGIQGAKTMLIKGLILNVVIQKSRILDVDAADVNNELAVLEYVEDIYSYCKIAEFQRLMCFIKAAVSDAQTENIVYVLAELGLMNYATNIYCPSMIAASAVYAAQHDAALQSFLE</sequence>
<protein>
    <recommendedName>
        <fullName evidence="1">Cyclin C-terminal domain-containing protein</fullName>
    </recommendedName>
</protein>
<proteinExistence type="predicted"/>
<comment type="caution">
    <text evidence="2">The sequence shown here is derived from an EMBL/GenBank/DDBJ whole genome shotgun (WGS) entry which is preliminary data.</text>
</comment>
<dbReference type="InterPro" id="IPR004367">
    <property type="entry name" value="Cyclin_C-dom"/>
</dbReference>
<gene>
    <name evidence="2" type="ORF">K7X08_016515</name>
</gene>
<accession>A0A9Q1LGX9</accession>
<reference evidence="3" key="1">
    <citation type="journal article" date="2023" name="Proc. Natl. Acad. Sci. U.S.A.">
        <title>Genomic and structural basis for evolution of tropane alkaloid biosynthesis.</title>
        <authorList>
            <person name="Wanga Y.-J."/>
            <person name="Taina T."/>
            <person name="Yua J.-Y."/>
            <person name="Lia J."/>
            <person name="Xua B."/>
            <person name="Chenc J."/>
            <person name="D'Auriad J.C."/>
            <person name="Huanga J.-P."/>
            <person name="Huanga S.-X."/>
        </authorList>
    </citation>
    <scope>NUCLEOTIDE SEQUENCE [LARGE SCALE GENOMIC DNA]</scope>
    <source>
        <strain evidence="3">cv. KIB-2019</strain>
    </source>
</reference>
<evidence type="ECO:0000313" key="3">
    <source>
        <dbReference type="Proteomes" id="UP001152561"/>
    </source>
</evidence>
<name>A0A9Q1LGX9_9SOLA</name>